<evidence type="ECO:0000256" key="2">
    <source>
        <dbReference type="SAM" id="MobiDB-lite"/>
    </source>
</evidence>
<gene>
    <name evidence="3" type="ORF">PBRASI_LOCUS263</name>
</gene>
<evidence type="ECO:0000256" key="1">
    <source>
        <dbReference type="SAM" id="Coils"/>
    </source>
</evidence>
<dbReference type="PANTHER" id="PTHR19321">
    <property type="entry name" value="PROTEIN REGULATOR OF CYTOKINESIS 1 PRC1-RELATED"/>
    <property type="match status" value="1"/>
</dbReference>
<proteinExistence type="predicted"/>
<feature type="compositionally biased region" description="Low complexity" evidence="2">
    <location>
        <begin position="663"/>
        <end position="690"/>
    </location>
</feature>
<evidence type="ECO:0000313" key="3">
    <source>
        <dbReference type="EMBL" id="CAG8455024.1"/>
    </source>
</evidence>
<keyword evidence="4" id="KW-1185">Reference proteome</keyword>
<feature type="compositionally biased region" description="Polar residues" evidence="2">
    <location>
        <begin position="240"/>
        <end position="253"/>
    </location>
</feature>
<feature type="compositionally biased region" description="Polar residues" evidence="2">
    <location>
        <begin position="607"/>
        <end position="621"/>
    </location>
</feature>
<dbReference type="PANTHER" id="PTHR19321:SF41">
    <property type="entry name" value="FASCETTO-RELATED"/>
    <property type="match status" value="1"/>
</dbReference>
<dbReference type="EMBL" id="CAJVPI010000012">
    <property type="protein sequence ID" value="CAG8455024.1"/>
    <property type="molecule type" value="Genomic_DNA"/>
</dbReference>
<dbReference type="InterPro" id="IPR007145">
    <property type="entry name" value="MAP65_Ase1_PRC1"/>
</dbReference>
<organism evidence="3 4">
    <name type="scientific">Paraglomus brasilianum</name>
    <dbReference type="NCBI Taxonomy" id="144538"/>
    <lineage>
        <taxon>Eukaryota</taxon>
        <taxon>Fungi</taxon>
        <taxon>Fungi incertae sedis</taxon>
        <taxon>Mucoromycota</taxon>
        <taxon>Glomeromycotina</taxon>
        <taxon>Glomeromycetes</taxon>
        <taxon>Paraglomerales</taxon>
        <taxon>Paraglomeraceae</taxon>
        <taxon>Paraglomus</taxon>
    </lineage>
</organism>
<dbReference type="OrthoDB" id="642895at2759"/>
<dbReference type="AlphaFoldDB" id="A0A9N8VH63"/>
<feature type="coiled-coil region" evidence="1">
    <location>
        <begin position="31"/>
        <end position="58"/>
    </location>
</feature>
<feature type="region of interest" description="Disordered" evidence="2">
    <location>
        <begin position="240"/>
        <end position="259"/>
    </location>
</feature>
<feature type="compositionally biased region" description="Low complexity" evidence="2">
    <location>
        <begin position="574"/>
        <end position="592"/>
    </location>
</feature>
<dbReference type="GO" id="GO:0005737">
    <property type="term" value="C:cytoplasm"/>
    <property type="evidence" value="ECO:0007669"/>
    <property type="project" value="TreeGrafter"/>
</dbReference>
<dbReference type="Pfam" id="PF03999">
    <property type="entry name" value="MAP65_ASE1"/>
    <property type="match status" value="1"/>
</dbReference>
<dbReference type="Proteomes" id="UP000789739">
    <property type="component" value="Unassembled WGS sequence"/>
</dbReference>
<keyword evidence="1" id="KW-0175">Coiled coil</keyword>
<sequence>MDKIIFKLSKLETLWEEFRRANEGDDYGNQSEWAKKQLEGVERELEATLREASMWKERLRAEIEDLLLKIHEMFHLFGRQAENTVLEAAGLPIAFNAKTRDRLQSLHDSLSEEINVTRNNLKVWIEGIKQIVKELGTTELDLSIELLQESTARINFFINIDNRPLLQNFENDLSTAAVQPIWFKYDALNRLISTRRDAFEDSAIKLHFYWTAFSYAPVDDIDHALAKLFADKPSLMDALNNNSNADEQASGTTNEKDDQVLVKNDIQNGDISVTPNHINANTANSYTLPVTSKAAITTPYTPPPMLTYTYYSTSLPSGLFLSDEQLEALQNKVTFFERDYVERRDRRDAMVKTITGLWEELSIPEDDRRVIVRNSVEEEYLNELSAEHERLRAIMREIVQKAIEEYTAQLEDLWDKCLVPQSERAEFIVNLHEISSSEEVYHVLASEVARLQELYAKCAEIYRLMLERKSLIEKMIDFEKHASDPKRLFQSSFRLLEEEKWRKTCWPNLVRLEKRLVDACLEYETNERKPFMHEGKRYLEGLEEEISERVVNKMFFGFEHGNKTPAQARSRNITRPSAPVSPATSRPSSPTRASRRGSMYIDAKADTNGTRPQRGTSPSGRQSRRPSVAIPNGNETGNNTPSQSRRSSMYLDPNSAIRRPKRSSSVSSNSSTSSISSVSTPTSVTPDPRSIASALKKVGSGNSALKPIRASSIPVRPHTPGKDANKPQRRQTANVNGSRTRPKSVILTDSGNGLMGKKLINTKRMSVVSESKR</sequence>
<reference evidence="3" key="1">
    <citation type="submission" date="2021-06" db="EMBL/GenBank/DDBJ databases">
        <authorList>
            <person name="Kallberg Y."/>
            <person name="Tangrot J."/>
            <person name="Rosling A."/>
        </authorList>
    </citation>
    <scope>NUCLEOTIDE SEQUENCE</scope>
    <source>
        <strain evidence="3">BR232B</strain>
    </source>
</reference>
<feature type="compositionally biased region" description="Polar residues" evidence="2">
    <location>
        <begin position="633"/>
        <end position="647"/>
    </location>
</feature>
<name>A0A9N8VH63_9GLOM</name>
<protein>
    <submittedName>
        <fullName evidence="3">8316_t:CDS:1</fullName>
    </submittedName>
</protein>
<feature type="region of interest" description="Disordered" evidence="2">
    <location>
        <begin position="562"/>
        <end position="756"/>
    </location>
</feature>
<dbReference type="GO" id="GO:1990023">
    <property type="term" value="C:mitotic spindle midzone"/>
    <property type="evidence" value="ECO:0007669"/>
    <property type="project" value="TreeGrafter"/>
</dbReference>
<feature type="compositionally biased region" description="Polar residues" evidence="2">
    <location>
        <begin position="564"/>
        <end position="573"/>
    </location>
</feature>
<accession>A0A9N8VH63</accession>
<evidence type="ECO:0000313" key="4">
    <source>
        <dbReference type="Proteomes" id="UP000789739"/>
    </source>
</evidence>
<feature type="compositionally biased region" description="Polar residues" evidence="2">
    <location>
        <begin position="730"/>
        <end position="739"/>
    </location>
</feature>
<comment type="caution">
    <text evidence="3">The sequence shown here is derived from an EMBL/GenBank/DDBJ whole genome shotgun (WGS) entry which is preliminary data.</text>
</comment>
<dbReference type="GO" id="GO:0008017">
    <property type="term" value="F:microtubule binding"/>
    <property type="evidence" value="ECO:0007669"/>
    <property type="project" value="InterPro"/>
</dbReference>
<dbReference type="Gene3D" id="1.20.58.1520">
    <property type="match status" value="1"/>
</dbReference>
<dbReference type="GO" id="GO:0051256">
    <property type="term" value="P:mitotic spindle midzone assembly"/>
    <property type="evidence" value="ECO:0007669"/>
    <property type="project" value="TreeGrafter"/>
</dbReference>